<evidence type="ECO:0000313" key="2">
    <source>
        <dbReference type="Proteomes" id="UP000594015"/>
    </source>
</evidence>
<organism evidence="1 2">
    <name type="scientific">Bradyrhizobium arachidis</name>
    <dbReference type="NCBI Taxonomy" id="858423"/>
    <lineage>
        <taxon>Bacteria</taxon>
        <taxon>Pseudomonadati</taxon>
        <taxon>Pseudomonadota</taxon>
        <taxon>Alphaproteobacteria</taxon>
        <taxon>Hyphomicrobiales</taxon>
        <taxon>Nitrobacteraceae</taxon>
        <taxon>Bradyrhizobium</taxon>
    </lineage>
</organism>
<dbReference type="EMBL" id="CP030050">
    <property type="protein sequence ID" value="QOZ71109.1"/>
    <property type="molecule type" value="Genomic_DNA"/>
</dbReference>
<reference evidence="1 2" key="1">
    <citation type="submission" date="2018-06" db="EMBL/GenBank/DDBJ databases">
        <title>Comparative genomics of Bradyrhizobium nodulating Arachidis hypogaea.</title>
        <authorList>
            <person name="Li Y."/>
        </authorList>
    </citation>
    <scope>NUCLEOTIDE SEQUENCE [LARGE SCALE GENOMIC DNA]</scope>
    <source>
        <strain evidence="1 2">CCBAU 051107</strain>
    </source>
</reference>
<dbReference type="AlphaFoldDB" id="A0AAE7TKA0"/>
<sequence length="63" mass="7330">MAFIAFTKVIDFSTLTAKQRKELKSILGDREKQLKKAIKDVEIALSRLERSKPRKRKTAKGRR</sequence>
<gene>
    <name evidence="1" type="ORF">WN72_35975</name>
</gene>
<name>A0AAE7TKA0_9BRAD</name>
<evidence type="ECO:0000313" key="1">
    <source>
        <dbReference type="EMBL" id="QOZ71109.1"/>
    </source>
</evidence>
<dbReference type="Proteomes" id="UP000594015">
    <property type="component" value="Chromosome"/>
</dbReference>
<proteinExistence type="predicted"/>
<protein>
    <submittedName>
        <fullName evidence="1">Uncharacterized protein</fullName>
    </submittedName>
</protein>
<dbReference type="KEGG" id="barh:WN72_35975"/>
<accession>A0AAE7TKA0</accession>
<dbReference type="RefSeq" id="WP_092220816.1">
    <property type="nucleotide sequence ID" value="NZ_CP030050.1"/>
</dbReference>